<dbReference type="Gene3D" id="3.50.50.60">
    <property type="entry name" value="FAD/NAD(P)-binding domain"/>
    <property type="match status" value="2"/>
</dbReference>
<evidence type="ECO:0000259" key="5">
    <source>
        <dbReference type="PROSITE" id="PS51379"/>
    </source>
</evidence>
<keyword evidence="4" id="KW-0560">Oxidoreductase</keyword>
<dbReference type="EMBL" id="JAFBCF010000001">
    <property type="protein sequence ID" value="MBM7799206.1"/>
    <property type="molecule type" value="Genomic_DNA"/>
</dbReference>
<dbReference type="InterPro" id="IPR027056">
    <property type="entry name" value="Gluconate_2DH_su3"/>
</dbReference>
<sequence length="716" mass="76193">MNNEAPAATGQHAAEPIDGLIPEPAERLLLRALLDTIVPEDDYPSALQSGGLRFLYGVLTGDRPEWLDRVRRALAVVSAATGSRGEVTFDRLDIDQRLAVLDTLSDDPDYRWFALLVTDGFYADPANGGNDDAASWDMIGWTPDPAGGWPSSSAPIDRSGWVSRDGLLPHYDAIVIGSGAGGGVAACVLAESGRRVLVVERGDFPTADFLARDHLRNARTDVGFDHRTAPSTRGNPRTLQLGGSAVELVPTDGRWSNNAMTVGGGTRIYGAQAWRFAPEDFQMASTYGVPEGSALVDWPISYADLEPYYGRAEREIGVSGSVIGDTSGAWRSTDYPMPPLPITRPGQLLADAAKRLEISTLAVPLLINSKPYGGRNACVQCAQCVGFACPVEAKNGAHNTVLARALATGRTSLLLGTRAERVTTDARGRVSGVTLVGDIGGSQWRAQVDADEVIISAGAIETARLLLNSPSDQEPDGLGNNQDQVGRHLQGHVYAGALGIFPDPVNDHVGPGAAVATNDFRHHNPGIIGGGMLANEFVPTPVGYHSYLFGAGLLTLHGFEAKRGMRHLVPRMQRVVGPIQELTSAEARVRLDRGVRDSFGIPVVRLSGSHHPEDNRTQAFLSERAADWLTAAGAHRVIKAPARPLGVGPSGGQHQAGTCRMGIDPKTSVTDPHGRVWGHDNLRVVDGSLNVTNGGVNPVLTIFANAFRVMDLMLAE</sequence>
<evidence type="ECO:0000256" key="4">
    <source>
        <dbReference type="ARBA" id="ARBA00023002"/>
    </source>
</evidence>
<dbReference type="Pfam" id="PF00732">
    <property type="entry name" value="GMC_oxred_N"/>
    <property type="match status" value="1"/>
</dbReference>
<dbReference type="RefSeq" id="WP_338041257.1">
    <property type="nucleotide sequence ID" value="NZ_BAAAQP010000001.1"/>
</dbReference>
<keyword evidence="3" id="KW-0274">FAD</keyword>
<comment type="similarity">
    <text evidence="1">Belongs to the GMC oxidoreductase family.</text>
</comment>
<dbReference type="PANTHER" id="PTHR46056:SF12">
    <property type="entry name" value="LONG-CHAIN-ALCOHOL OXIDASE"/>
    <property type="match status" value="1"/>
</dbReference>
<evidence type="ECO:0000256" key="2">
    <source>
        <dbReference type="ARBA" id="ARBA00022630"/>
    </source>
</evidence>
<reference evidence="6 7" key="1">
    <citation type="submission" date="2021-01" db="EMBL/GenBank/DDBJ databases">
        <title>Sequencing the genomes of 1000 actinobacteria strains.</title>
        <authorList>
            <person name="Klenk H.-P."/>
        </authorList>
    </citation>
    <scope>NUCLEOTIDE SEQUENCE [LARGE SCALE GENOMIC DNA]</scope>
    <source>
        <strain evidence="6 7">DSM 18662</strain>
    </source>
</reference>
<gene>
    <name evidence="6" type="ORF">JOE57_002127</name>
</gene>
<organism evidence="6 7">
    <name type="scientific">Microlunatus panaciterrae</name>
    <dbReference type="NCBI Taxonomy" id="400768"/>
    <lineage>
        <taxon>Bacteria</taxon>
        <taxon>Bacillati</taxon>
        <taxon>Actinomycetota</taxon>
        <taxon>Actinomycetes</taxon>
        <taxon>Propionibacteriales</taxon>
        <taxon>Propionibacteriaceae</taxon>
        <taxon>Microlunatus</taxon>
    </lineage>
</organism>
<dbReference type="InterPro" id="IPR000172">
    <property type="entry name" value="GMC_OxRdtase_N"/>
</dbReference>
<evidence type="ECO:0000313" key="6">
    <source>
        <dbReference type="EMBL" id="MBM7799206.1"/>
    </source>
</evidence>
<dbReference type="Pfam" id="PF13618">
    <property type="entry name" value="Gluconate_2-dh3"/>
    <property type="match status" value="1"/>
</dbReference>
<feature type="domain" description="4Fe-4S ferredoxin-type" evidence="5">
    <location>
        <begin position="369"/>
        <end position="399"/>
    </location>
</feature>
<proteinExistence type="inferred from homology"/>
<dbReference type="SUPFAM" id="SSF51905">
    <property type="entry name" value="FAD/NAD(P)-binding domain"/>
    <property type="match status" value="1"/>
</dbReference>
<name>A0ABS2RJN6_9ACTN</name>
<keyword evidence="7" id="KW-1185">Reference proteome</keyword>
<dbReference type="InterPro" id="IPR007867">
    <property type="entry name" value="GMC_OxRtase_C"/>
</dbReference>
<evidence type="ECO:0000313" key="7">
    <source>
        <dbReference type="Proteomes" id="UP000704762"/>
    </source>
</evidence>
<keyword evidence="2" id="KW-0285">Flavoprotein</keyword>
<dbReference type="InterPro" id="IPR017896">
    <property type="entry name" value="4Fe4S_Fe-S-bd"/>
</dbReference>
<dbReference type="Proteomes" id="UP000704762">
    <property type="component" value="Unassembled WGS sequence"/>
</dbReference>
<comment type="caution">
    <text evidence="6">The sequence shown here is derived from an EMBL/GenBank/DDBJ whole genome shotgun (WGS) entry which is preliminary data.</text>
</comment>
<evidence type="ECO:0000256" key="3">
    <source>
        <dbReference type="ARBA" id="ARBA00022827"/>
    </source>
</evidence>
<dbReference type="Pfam" id="PF13450">
    <property type="entry name" value="NAD_binding_8"/>
    <property type="match status" value="1"/>
</dbReference>
<dbReference type="PROSITE" id="PS51379">
    <property type="entry name" value="4FE4S_FER_2"/>
    <property type="match status" value="1"/>
</dbReference>
<dbReference type="PANTHER" id="PTHR46056">
    <property type="entry name" value="LONG-CHAIN-ALCOHOL OXIDASE"/>
    <property type="match status" value="1"/>
</dbReference>
<accession>A0ABS2RJN6</accession>
<evidence type="ECO:0000256" key="1">
    <source>
        <dbReference type="ARBA" id="ARBA00010790"/>
    </source>
</evidence>
<protein>
    <submittedName>
        <fullName evidence="6">Choline dehydrogenase-like flavoprotein</fullName>
    </submittedName>
</protein>
<dbReference type="InterPro" id="IPR036188">
    <property type="entry name" value="FAD/NAD-bd_sf"/>
</dbReference>
<dbReference type="Pfam" id="PF05199">
    <property type="entry name" value="GMC_oxred_C"/>
    <property type="match status" value="1"/>
</dbReference>